<reference evidence="1" key="1">
    <citation type="submission" date="2021-03" db="EMBL/GenBank/DDBJ databases">
        <authorList>
            <person name="Wang G."/>
        </authorList>
    </citation>
    <scope>NUCLEOTIDE SEQUENCE</scope>
    <source>
        <strain evidence="1">KCTC 12899</strain>
    </source>
</reference>
<accession>A0A8J7QFM8</accession>
<evidence type="ECO:0000313" key="1">
    <source>
        <dbReference type="EMBL" id="MBO1317708.1"/>
    </source>
</evidence>
<name>A0A8J7QFM8_9BACT</name>
<sequence>MVPETCRKLMSTVREQPRVFNEAVALMSMDLVLPFWDEMGLFQTDRPALQAAARAAWRQFHAMDESQRREVTSCTAYFLNDHLDGIQEHNLRRLVDWLHNIVFAADRGQQQFLTWQAALLQGLKGGPRWSGQWFVARPKQLLFEEDLRETIHYRTTSPIDDRFPSPEQQVLSAWDQEVKASNVFGDLGESFDGVELKVSRYYEISRLRMFFIRVCNQWQPEELDLLRDRARQVLLGWSEMAFMAMGLVHPTLLAKPCADWSPADMDLGLGLHTL</sequence>
<dbReference type="RefSeq" id="WP_207857113.1">
    <property type="nucleotide sequence ID" value="NZ_JAFREP010000003.1"/>
</dbReference>
<gene>
    <name evidence="1" type="ORF">J3U88_04490</name>
</gene>
<protein>
    <submittedName>
        <fullName evidence="1">Uncharacterized protein</fullName>
    </submittedName>
</protein>
<dbReference type="Proteomes" id="UP000664417">
    <property type="component" value="Unassembled WGS sequence"/>
</dbReference>
<dbReference type="AlphaFoldDB" id="A0A8J7QFM8"/>
<proteinExistence type="predicted"/>
<organism evidence="1 2">
    <name type="scientific">Acanthopleuribacter pedis</name>
    <dbReference type="NCBI Taxonomy" id="442870"/>
    <lineage>
        <taxon>Bacteria</taxon>
        <taxon>Pseudomonadati</taxon>
        <taxon>Acidobacteriota</taxon>
        <taxon>Holophagae</taxon>
        <taxon>Acanthopleuribacterales</taxon>
        <taxon>Acanthopleuribacteraceae</taxon>
        <taxon>Acanthopleuribacter</taxon>
    </lineage>
</organism>
<keyword evidence="2" id="KW-1185">Reference proteome</keyword>
<dbReference type="EMBL" id="JAFREP010000003">
    <property type="protein sequence ID" value="MBO1317708.1"/>
    <property type="molecule type" value="Genomic_DNA"/>
</dbReference>
<evidence type="ECO:0000313" key="2">
    <source>
        <dbReference type="Proteomes" id="UP000664417"/>
    </source>
</evidence>
<comment type="caution">
    <text evidence="1">The sequence shown here is derived from an EMBL/GenBank/DDBJ whole genome shotgun (WGS) entry which is preliminary data.</text>
</comment>